<protein>
    <recommendedName>
        <fullName evidence="9">Protein kinase domain-containing protein</fullName>
    </recommendedName>
</protein>
<keyword evidence="3" id="KW-0597">Phosphoprotein</keyword>
<dbReference type="OrthoDB" id="9332038at2759"/>
<dbReference type="PANTHER" id="PTHR24058:SF22">
    <property type="entry name" value="DUAL SPECIFICITY TYROSINE-PHOSPHORYLATION-REGULATED KINASE 4"/>
    <property type="match status" value="1"/>
</dbReference>
<dbReference type="FunFam" id="1.10.510.10:FF:000380">
    <property type="entry name" value="Serine/threonine-protein kinase ppk15"/>
    <property type="match status" value="1"/>
</dbReference>
<evidence type="ECO:0000256" key="7">
    <source>
        <dbReference type="ARBA" id="ARBA00022840"/>
    </source>
</evidence>
<feature type="compositionally biased region" description="Basic and acidic residues" evidence="8">
    <location>
        <begin position="644"/>
        <end position="658"/>
    </location>
</feature>
<dbReference type="GO" id="GO:0005524">
    <property type="term" value="F:ATP binding"/>
    <property type="evidence" value="ECO:0007669"/>
    <property type="project" value="UniProtKB-KW"/>
</dbReference>
<keyword evidence="7" id="KW-0067">ATP-binding</keyword>
<dbReference type="EMBL" id="CAJJDP010000027">
    <property type="protein sequence ID" value="CAD8152781.1"/>
    <property type="molecule type" value="Genomic_DNA"/>
</dbReference>
<evidence type="ECO:0000313" key="10">
    <source>
        <dbReference type="EMBL" id="CAD8152781.1"/>
    </source>
</evidence>
<dbReference type="InterPro" id="IPR000719">
    <property type="entry name" value="Prot_kinase_dom"/>
</dbReference>
<accession>A0A8S1TFA8</accession>
<keyword evidence="6" id="KW-0418">Kinase</keyword>
<evidence type="ECO:0000256" key="2">
    <source>
        <dbReference type="ARBA" id="ARBA00022527"/>
    </source>
</evidence>
<keyword evidence="2" id="KW-0723">Serine/threonine-protein kinase</keyword>
<dbReference type="Pfam" id="PF00069">
    <property type="entry name" value="Pkinase"/>
    <property type="match status" value="1"/>
</dbReference>
<organism evidence="10 11">
    <name type="scientific">Paramecium octaurelia</name>
    <dbReference type="NCBI Taxonomy" id="43137"/>
    <lineage>
        <taxon>Eukaryota</taxon>
        <taxon>Sar</taxon>
        <taxon>Alveolata</taxon>
        <taxon>Ciliophora</taxon>
        <taxon>Intramacronucleata</taxon>
        <taxon>Oligohymenophorea</taxon>
        <taxon>Peniculida</taxon>
        <taxon>Parameciidae</taxon>
        <taxon>Paramecium</taxon>
    </lineage>
</organism>
<evidence type="ECO:0000256" key="1">
    <source>
        <dbReference type="ARBA" id="ARBA00008867"/>
    </source>
</evidence>
<evidence type="ECO:0000313" key="11">
    <source>
        <dbReference type="Proteomes" id="UP000683925"/>
    </source>
</evidence>
<gene>
    <name evidence="10" type="ORF">POCTA_138.1.T0270035</name>
</gene>
<keyword evidence="11" id="KW-1185">Reference proteome</keyword>
<dbReference type="OMA" id="TSEPEMY"/>
<sequence>MRPRLYQQDKKIINYSFDSNQYGFPQTTKNRDNQKGMFQPEFYNNESSSPRRRPYNRVSNKITPSINFSTQISQFSKKLTQPRSNLTDKSGSSIEIQKDMEILQDSKIQASQKQHYHTQNYQLKLETKSKEIQTEFSNFKKNDSIERVQEAKVIKCIQYPSFYSIYGKGKKATSRDQHSLQKVYSNILDESGSPKHSKPLDWSKIKVPLNSDECLKEYGGYLTQFEKQEIQSYKDIYCIGYSAKKQNNQMTSFNEGFDNEKGEYQININDHIAYRFEVLEVIGKGSFGQALKVFDHQKNVVSCLKIIRNKKKFYNQSLIEIQILTYIKDKDPENLTNIIKIKDYFVFRNHVCLNFELLSMNLYDLIKLNNFSGLQLELIRRFAIQILNSLSFLYKHNIIHCDLKPENILLKHANKSGIKIIDFGSSCFEDQKIYTYIQSRYYRAPEVILGIPYSKSIDMWSFGCILAELYLGFPLFPGENEQEQISFILEMLGPPDPDMLQGAERRKLFFKDYPPFKPLIYQNKRGKVRLPGSKNLNSILRCNDNLFVDFLSKCLVWNPKKRIKPIEALMHVFILEGLPSQIRQQHIQFIENEYQTYLQKKNPSFQGEQGKQISMNFTSEPEMYHNPKLKSQVLTQKFSYIKQHSQEREPEKEVEKETQNTSKRLSLSFHSNKHSNYKQPFLFNLHPETTKNLIKKKIN</sequence>
<evidence type="ECO:0000259" key="9">
    <source>
        <dbReference type="PROSITE" id="PS50011"/>
    </source>
</evidence>
<dbReference type="GO" id="GO:0004674">
    <property type="term" value="F:protein serine/threonine kinase activity"/>
    <property type="evidence" value="ECO:0007669"/>
    <property type="project" value="UniProtKB-KW"/>
</dbReference>
<dbReference type="SMART" id="SM00220">
    <property type="entry name" value="S_TKc"/>
    <property type="match status" value="1"/>
</dbReference>
<dbReference type="Proteomes" id="UP000683925">
    <property type="component" value="Unassembled WGS sequence"/>
</dbReference>
<dbReference type="AlphaFoldDB" id="A0A8S1TFA8"/>
<dbReference type="PANTHER" id="PTHR24058">
    <property type="entry name" value="DUAL SPECIFICITY PROTEIN KINASE"/>
    <property type="match status" value="1"/>
</dbReference>
<comment type="caution">
    <text evidence="10">The sequence shown here is derived from an EMBL/GenBank/DDBJ whole genome shotgun (WGS) entry which is preliminary data.</text>
</comment>
<proteinExistence type="inferred from homology"/>
<feature type="region of interest" description="Disordered" evidence="8">
    <location>
        <begin position="643"/>
        <end position="662"/>
    </location>
</feature>
<feature type="region of interest" description="Disordered" evidence="8">
    <location>
        <begin position="23"/>
        <end position="54"/>
    </location>
</feature>
<evidence type="ECO:0000256" key="3">
    <source>
        <dbReference type="ARBA" id="ARBA00022553"/>
    </source>
</evidence>
<keyword evidence="5" id="KW-0547">Nucleotide-binding</keyword>
<reference evidence="10" key="1">
    <citation type="submission" date="2021-01" db="EMBL/GenBank/DDBJ databases">
        <authorList>
            <consortium name="Genoscope - CEA"/>
            <person name="William W."/>
        </authorList>
    </citation>
    <scope>NUCLEOTIDE SEQUENCE</scope>
</reference>
<dbReference type="GO" id="GO:0005737">
    <property type="term" value="C:cytoplasm"/>
    <property type="evidence" value="ECO:0007669"/>
    <property type="project" value="TreeGrafter"/>
</dbReference>
<dbReference type="GO" id="GO:0005856">
    <property type="term" value="C:cytoskeleton"/>
    <property type="evidence" value="ECO:0007669"/>
    <property type="project" value="TreeGrafter"/>
</dbReference>
<dbReference type="InterPro" id="IPR050494">
    <property type="entry name" value="Ser_Thr_dual-spec_kinase"/>
</dbReference>
<evidence type="ECO:0000256" key="8">
    <source>
        <dbReference type="SAM" id="MobiDB-lite"/>
    </source>
</evidence>
<evidence type="ECO:0000256" key="6">
    <source>
        <dbReference type="ARBA" id="ARBA00022777"/>
    </source>
</evidence>
<keyword evidence="4" id="KW-0808">Transferase</keyword>
<comment type="similarity">
    <text evidence="1">Belongs to the protein kinase superfamily. CMGC Ser/Thr protein kinase family. MNB/DYRK subfamily.</text>
</comment>
<evidence type="ECO:0000256" key="4">
    <source>
        <dbReference type="ARBA" id="ARBA00022679"/>
    </source>
</evidence>
<dbReference type="PROSITE" id="PS00108">
    <property type="entry name" value="PROTEIN_KINASE_ST"/>
    <property type="match status" value="1"/>
</dbReference>
<dbReference type="CDD" id="cd14210">
    <property type="entry name" value="PKc_DYRK"/>
    <property type="match status" value="1"/>
</dbReference>
<evidence type="ECO:0000256" key="5">
    <source>
        <dbReference type="ARBA" id="ARBA00022741"/>
    </source>
</evidence>
<name>A0A8S1TFA8_PAROT</name>
<feature type="domain" description="Protein kinase" evidence="9">
    <location>
        <begin position="276"/>
        <end position="574"/>
    </location>
</feature>
<dbReference type="PROSITE" id="PS50011">
    <property type="entry name" value="PROTEIN_KINASE_DOM"/>
    <property type="match status" value="1"/>
</dbReference>
<dbReference type="InterPro" id="IPR008271">
    <property type="entry name" value="Ser/Thr_kinase_AS"/>
</dbReference>